<name>A0A7M1S582_9BACT</name>
<dbReference type="EMBL" id="CP063164">
    <property type="protein sequence ID" value="QOR61899.1"/>
    <property type="molecule type" value="Genomic_DNA"/>
</dbReference>
<dbReference type="AlphaFoldDB" id="A0A7M1S582"/>
<dbReference type="KEGG" id="sinu:IMZ28_06845"/>
<proteinExistence type="predicted"/>
<sequence>MHKFYTNSGWTQIEGEVGRNGIDGLYYKKRNGVIRGVLIAESKWNTSRLGLSGKGKTIRQMSQEWVIRVLKRLQKYKPIPEYSSILKLVQNGQYRARLFRLKPVGEESIQISIYKIKNKGFKTFEKIKERQLKPININHPSNSFEKGIIRAYNDCRRKYLHRYLPSLPDIEIERLMNDNYIQPKDISRDHL</sequence>
<keyword evidence="3" id="KW-1185">Reference proteome</keyword>
<dbReference type="EMBL" id="CP063164">
    <property type="protein sequence ID" value="QOR61175.1"/>
    <property type="molecule type" value="Genomic_DNA"/>
</dbReference>
<accession>A0A7M1S582</accession>
<reference evidence="2 3" key="1">
    <citation type="submission" date="2020-10" db="EMBL/GenBank/DDBJ databases">
        <title>The genome of sulfurovum sp.</title>
        <authorList>
            <person name="Xie S."/>
            <person name="Shao Z."/>
            <person name="Jiang L."/>
        </authorList>
    </citation>
    <scope>NUCLEOTIDE SEQUENCE [LARGE SCALE GENOMIC DNA]</scope>
    <source>
        <strain evidence="2 3">ST-419</strain>
    </source>
</reference>
<dbReference type="Proteomes" id="UP000595074">
    <property type="component" value="Chromosome"/>
</dbReference>
<evidence type="ECO:0000313" key="2">
    <source>
        <dbReference type="EMBL" id="QOR61899.1"/>
    </source>
</evidence>
<evidence type="ECO:0000313" key="3">
    <source>
        <dbReference type="Proteomes" id="UP000595074"/>
    </source>
</evidence>
<gene>
    <name evidence="1" type="ORF">IMZ28_06845</name>
    <name evidence="2" type="ORF">IMZ28_10870</name>
</gene>
<dbReference type="KEGG" id="sinu:IMZ28_10870"/>
<organism evidence="2 3">
    <name type="scientific">Sulfurovum indicum</name>
    <dbReference type="NCBI Taxonomy" id="2779528"/>
    <lineage>
        <taxon>Bacteria</taxon>
        <taxon>Pseudomonadati</taxon>
        <taxon>Campylobacterota</taxon>
        <taxon>Epsilonproteobacteria</taxon>
        <taxon>Campylobacterales</taxon>
        <taxon>Sulfurovaceae</taxon>
        <taxon>Sulfurovum</taxon>
    </lineage>
</organism>
<dbReference type="RefSeq" id="WP_197547848.1">
    <property type="nucleotide sequence ID" value="NZ_CP063164.1"/>
</dbReference>
<protein>
    <submittedName>
        <fullName evidence="2">Uncharacterized protein</fullName>
    </submittedName>
</protein>
<evidence type="ECO:0000313" key="1">
    <source>
        <dbReference type="EMBL" id="QOR61175.1"/>
    </source>
</evidence>